<reference evidence="2" key="1">
    <citation type="submission" date="2024-10" db="EMBL/GenBank/DDBJ databases">
        <authorList>
            <person name="Lesea H.P."/>
            <person name="Kuehl J.V."/>
            <person name="Chandonia J.-M."/>
        </authorList>
    </citation>
    <scope>NUCLEOTIDE SEQUENCE</scope>
    <source>
        <strain evidence="2">FW102-FHT14D07</strain>
    </source>
</reference>
<gene>
    <name evidence="2" type="ORF">ACFYG5_09540</name>
</gene>
<name>A0AB74UUF9_9GAMM</name>
<evidence type="ECO:0000313" key="2">
    <source>
        <dbReference type="EMBL" id="XIA20343.1"/>
    </source>
</evidence>
<proteinExistence type="predicted"/>
<feature type="region of interest" description="Disordered" evidence="1">
    <location>
        <begin position="179"/>
        <end position="214"/>
    </location>
</feature>
<accession>A0AB74UUF9</accession>
<organism evidence="2">
    <name type="scientific">Rhodanobacter sp. FW102-FHT14D07</name>
    <dbReference type="NCBI Taxonomy" id="3351462"/>
    <lineage>
        <taxon>Bacteria</taxon>
        <taxon>Pseudomonadati</taxon>
        <taxon>Pseudomonadota</taxon>
        <taxon>Gammaproteobacteria</taxon>
        <taxon>Lysobacterales</taxon>
        <taxon>Rhodanobacteraceae</taxon>
        <taxon>Rhodanobacter</taxon>
    </lineage>
</organism>
<dbReference type="RefSeq" id="WP_395117677.1">
    <property type="nucleotide sequence ID" value="NZ_CP170721.1"/>
</dbReference>
<dbReference type="SUPFAM" id="SSF53955">
    <property type="entry name" value="Lysozyme-like"/>
    <property type="match status" value="1"/>
</dbReference>
<protein>
    <submittedName>
        <fullName evidence="2">Uncharacterized protein</fullName>
    </submittedName>
</protein>
<dbReference type="EMBL" id="CP170721">
    <property type="protein sequence ID" value="XIA20343.1"/>
    <property type="molecule type" value="Genomic_DNA"/>
</dbReference>
<sequence>MGKYQIIPTTMDAAIDTLHLDRKQAFTPALQDRIFSEYLIVDKRPEVQGYITGQPGVTLEAAQHSLSQEWASFGDPQNAGRSHYPPPNHASITLAQSESVLNQMRASYQNDIGRGLSPAEAWKDVTASNHAQSSSRSHNAASSQHLAQQGDYSTAVQTVQFNLIALGYRDTQGPPVKASPTAYMPPSTHCQKASRLPNVPRMKRRAGRPMPLTP</sequence>
<evidence type="ECO:0000256" key="1">
    <source>
        <dbReference type="SAM" id="MobiDB-lite"/>
    </source>
</evidence>
<dbReference type="Gene3D" id="1.10.530.10">
    <property type="match status" value="1"/>
</dbReference>
<dbReference type="AlphaFoldDB" id="A0AB74UUF9"/>
<feature type="region of interest" description="Disordered" evidence="1">
    <location>
        <begin position="125"/>
        <end position="148"/>
    </location>
</feature>
<dbReference type="InterPro" id="IPR023346">
    <property type="entry name" value="Lysozyme-like_dom_sf"/>
</dbReference>
<feature type="compositionally biased region" description="Low complexity" evidence="1">
    <location>
        <begin position="127"/>
        <end position="145"/>
    </location>
</feature>